<dbReference type="Gene3D" id="1.10.10.10">
    <property type="entry name" value="Winged helix-like DNA-binding domain superfamily/Winged helix DNA-binding domain"/>
    <property type="match status" value="1"/>
</dbReference>
<dbReference type="RefSeq" id="WP_230494842.1">
    <property type="nucleotide sequence ID" value="NZ_CAKJTG010000001.1"/>
</dbReference>
<dbReference type="AlphaFoldDB" id="A0A9C7G6P0"/>
<comment type="caution">
    <text evidence="1">The sequence shown here is derived from an EMBL/GenBank/DDBJ whole genome shotgun (WGS) entry which is preliminary data.</text>
</comment>
<gene>
    <name evidence="1" type="ORF">NEOCIP111885_00251</name>
</gene>
<sequence length="299" mass="34363">MTYIPPIALKLKTFSSVEEMNEHMNLQYLLIKNRLTKSYDVIFHLIKKYACKVAGVCWLKQEKLAELASVSVKTVERGLHFLKENGVVKIYHTKRSNGLNGHSYYVLQRFEGELPIDDEEIVGVEERNVGAVDVMGDYETVGFEWDNVDDKRPLSSYKALESSFETKEEENIYKRACEKYKLHSHPIKEDHCQELVGYLVHNGFSREVAGEITERVLEKNEGIMAPVIMNAYLGALRKFRKRLAHQPVYSVVNYVVKLVQDEIRPGYVGVTREDRKRSGGESYAAKAFLNEVGDWLMGF</sequence>
<protein>
    <recommendedName>
        <fullName evidence="3">Helix-turn-helix domain-containing protein</fullName>
    </recommendedName>
</protein>
<dbReference type="Proteomes" id="UP000789845">
    <property type="component" value="Unassembled WGS sequence"/>
</dbReference>
<evidence type="ECO:0000313" key="2">
    <source>
        <dbReference type="Proteomes" id="UP000789845"/>
    </source>
</evidence>
<dbReference type="InterPro" id="IPR036388">
    <property type="entry name" value="WH-like_DNA-bd_sf"/>
</dbReference>
<name>A0A9C7G6P0_9BACI</name>
<keyword evidence="2" id="KW-1185">Reference proteome</keyword>
<proteinExistence type="predicted"/>
<accession>A0A9C7G6P0</accession>
<reference evidence="1" key="1">
    <citation type="submission" date="2021-10" db="EMBL/GenBank/DDBJ databases">
        <authorList>
            <person name="Criscuolo A."/>
        </authorList>
    </citation>
    <scope>NUCLEOTIDE SEQUENCE</scope>
    <source>
        <strain evidence="1">CIP111885</strain>
    </source>
</reference>
<evidence type="ECO:0000313" key="1">
    <source>
        <dbReference type="EMBL" id="CAG9606563.1"/>
    </source>
</evidence>
<dbReference type="EMBL" id="CAKJTG010000001">
    <property type="protein sequence ID" value="CAG9606563.1"/>
    <property type="molecule type" value="Genomic_DNA"/>
</dbReference>
<evidence type="ECO:0008006" key="3">
    <source>
        <dbReference type="Google" id="ProtNLM"/>
    </source>
</evidence>
<organism evidence="1 2">
    <name type="scientific">Pseudoneobacillus rhizosphaerae</name>
    <dbReference type="NCBI Taxonomy" id="2880968"/>
    <lineage>
        <taxon>Bacteria</taxon>
        <taxon>Bacillati</taxon>
        <taxon>Bacillota</taxon>
        <taxon>Bacilli</taxon>
        <taxon>Bacillales</taxon>
        <taxon>Bacillaceae</taxon>
        <taxon>Pseudoneobacillus</taxon>
    </lineage>
</organism>